<dbReference type="Proteomes" id="UP000775129">
    <property type="component" value="Unassembled WGS sequence"/>
</dbReference>
<dbReference type="EMBL" id="DYWO01000474">
    <property type="protein sequence ID" value="HJF51255.1"/>
    <property type="molecule type" value="Genomic_DNA"/>
</dbReference>
<name>A0A921GQY4_9MICO</name>
<organism evidence="1 2">
    <name type="scientific">Brachybacterium paraconglomeratum</name>
    <dbReference type="NCBI Taxonomy" id="173362"/>
    <lineage>
        <taxon>Bacteria</taxon>
        <taxon>Bacillati</taxon>
        <taxon>Actinomycetota</taxon>
        <taxon>Actinomycetes</taxon>
        <taxon>Micrococcales</taxon>
        <taxon>Dermabacteraceae</taxon>
        <taxon>Brachybacterium</taxon>
    </lineage>
</organism>
<protein>
    <submittedName>
        <fullName evidence="1">Uncharacterized protein</fullName>
    </submittedName>
</protein>
<comment type="caution">
    <text evidence="1">The sequence shown here is derived from an EMBL/GenBank/DDBJ whole genome shotgun (WGS) entry which is preliminary data.</text>
</comment>
<proteinExistence type="predicted"/>
<evidence type="ECO:0000313" key="2">
    <source>
        <dbReference type="Proteomes" id="UP000775129"/>
    </source>
</evidence>
<sequence>MSITDHTYVAVDAVKTGQHGELTLDAHLPENEDYLIVKSPSGVVVAMPKAEVPEHEWDLWEDADLRAALWRGFDHAVAGRVTDLDDVLKELELEDA</sequence>
<gene>
    <name evidence="1" type="ORF">K8W24_15945</name>
</gene>
<reference evidence="1" key="1">
    <citation type="journal article" date="2021" name="PeerJ">
        <title>Extensive microbial diversity within the chicken gut microbiome revealed by metagenomics and culture.</title>
        <authorList>
            <person name="Gilroy R."/>
            <person name="Ravi A."/>
            <person name="Getino M."/>
            <person name="Pursley I."/>
            <person name="Horton D.L."/>
            <person name="Alikhan N.F."/>
            <person name="Baker D."/>
            <person name="Gharbi K."/>
            <person name="Hall N."/>
            <person name="Watson M."/>
            <person name="Adriaenssens E.M."/>
            <person name="Foster-Nyarko E."/>
            <person name="Jarju S."/>
            <person name="Secka A."/>
            <person name="Antonio M."/>
            <person name="Oren A."/>
            <person name="Chaudhuri R.R."/>
            <person name="La Ragione R."/>
            <person name="Hildebrand F."/>
            <person name="Pallen M.J."/>
        </authorList>
    </citation>
    <scope>NUCLEOTIDE SEQUENCE</scope>
    <source>
        <strain evidence="1">1647</strain>
    </source>
</reference>
<reference evidence="1" key="2">
    <citation type="submission" date="2021-09" db="EMBL/GenBank/DDBJ databases">
        <authorList>
            <person name="Gilroy R."/>
        </authorList>
    </citation>
    <scope>NUCLEOTIDE SEQUENCE</scope>
    <source>
        <strain evidence="1">1647</strain>
    </source>
</reference>
<evidence type="ECO:0000313" key="1">
    <source>
        <dbReference type="EMBL" id="HJF51255.1"/>
    </source>
</evidence>
<dbReference type="AlphaFoldDB" id="A0A921GQY4"/>
<accession>A0A921GQY4</accession>